<dbReference type="AlphaFoldDB" id="A0A8D8UZK0"/>
<proteinExistence type="predicted"/>
<organism evidence="1">
    <name type="scientific">Cacopsylla melanoneura</name>
    <dbReference type="NCBI Taxonomy" id="428564"/>
    <lineage>
        <taxon>Eukaryota</taxon>
        <taxon>Metazoa</taxon>
        <taxon>Ecdysozoa</taxon>
        <taxon>Arthropoda</taxon>
        <taxon>Hexapoda</taxon>
        <taxon>Insecta</taxon>
        <taxon>Pterygota</taxon>
        <taxon>Neoptera</taxon>
        <taxon>Paraneoptera</taxon>
        <taxon>Hemiptera</taxon>
        <taxon>Sternorrhyncha</taxon>
        <taxon>Psylloidea</taxon>
        <taxon>Psyllidae</taxon>
        <taxon>Psyllinae</taxon>
        <taxon>Cacopsylla</taxon>
    </lineage>
</organism>
<dbReference type="EMBL" id="HBUF01549923">
    <property type="protein sequence ID" value="CAG6758598.1"/>
    <property type="molecule type" value="Transcribed_RNA"/>
</dbReference>
<name>A0A8D8UZK0_9HEMI</name>
<dbReference type="EMBL" id="HBUF01213946">
    <property type="protein sequence ID" value="CAG6666367.1"/>
    <property type="molecule type" value="Transcribed_RNA"/>
</dbReference>
<dbReference type="EMBL" id="HBUF01213947">
    <property type="protein sequence ID" value="CAG6666369.1"/>
    <property type="molecule type" value="Transcribed_RNA"/>
</dbReference>
<accession>A0A8D8UZK0</accession>
<dbReference type="EMBL" id="HBUF01354155">
    <property type="protein sequence ID" value="CAG6716254.1"/>
    <property type="molecule type" value="Transcribed_RNA"/>
</dbReference>
<dbReference type="EMBL" id="HBUF01549922">
    <property type="protein sequence ID" value="CAG6758596.1"/>
    <property type="molecule type" value="Transcribed_RNA"/>
</dbReference>
<dbReference type="EMBL" id="HBUF01354156">
    <property type="protein sequence ID" value="CAG6716256.1"/>
    <property type="molecule type" value="Transcribed_RNA"/>
</dbReference>
<evidence type="ECO:0000313" key="1">
    <source>
        <dbReference type="EMBL" id="CAG6716256.1"/>
    </source>
</evidence>
<dbReference type="EMBL" id="HBUF01039528">
    <property type="protein sequence ID" value="CAG6617670.1"/>
    <property type="molecule type" value="Transcribed_RNA"/>
</dbReference>
<sequence>MNKFCFVFHRSACCLVRSSGEMVHWTEVLLDVMEVLVPPQPRCLERTLPSHPQCRSLLGPGIRNLIPSRTRSRYKWLWRQGAPVWAPGVPWVTEGSDSRKAIVKMVGEHCLDDHTG</sequence>
<reference evidence="1" key="1">
    <citation type="submission" date="2021-05" db="EMBL/GenBank/DDBJ databases">
        <authorList>
            <person name="Alioto T."/>
            <person name="Alioto T."/>
            <person name="Gomez Garrido J."/>
        </authorList>
    </citation>
    <scope>NUCLEOTIDE SEQUENCE</scope>
</reference>
<protein>
    <submittedName>
        <fullName evidence="1">Uncharacterized protein</fullName>
    </submittedName>
</protein>
<dbReference type="EMBL" id="HBUF01039529">
    <property type="protein sequence ID" value="CAG6617672.1"/>
    <property type="molecule type" value="Transcribed_RNA"/>
</dbReference>